<reference evidence="2 3" key="1">
    <citation type="submission" date="2017-02" db="EMBL/GenBank/DDBJ databases">
        <authorList>
            <person name="Peterson S.W."/>
        </authorList>
    </citation>
    <scope>NUCLEOTIDE SEQUENCE [LARGE SCALE GENOMIC DNA]</scope>
    <source>
        <strain evidence="2 3">DSM 25262</strain>
    </source>
</reference>
<feature type="chain" id="PRO_5012211198" evidence="1">
    <location>
        <begin position="28"/>
        <end position="518"/>
    </location>
</feature>
<dbReference type="PROSITE" id="PS51257">
    <property type="entry name" value="PROKAR_LIPOPROTEIN"/>
    <property type="match status" value="1"/>
</dbReference>
<dbReference type="Gene3D" id="1.25.40.390">
    <property type="match status" value="1"/>
</dbReference>
<dbReference type="OrthoDB" id="843771at2"/>
<proteinExistence type="predicted"/>
<dbReference type="RefSeq" id="WP_079684847.1">
    <property type="nucleotide sequence ID" value="NZ_FUZU01000001.1"/>
</dbReference>
<organism evidence="2 3">
    <name type="scientific">Ohtaekwangia koreensis</name>
    <dbReference type="NCBI Taxonomy" id="688867"/>
    <lineage>
        <taxon>Bacteria</taxon>
        <taxon>Pseudomonadati</taxon>
        <taxon>Bacteroidota</taxon>
        <taxon>Cytophagia</taxon>
        <taxon>Cytophagales</taxon>
        <taxon>Fulvivirgaceae</taxon>
        <taxon>Ohtaekwangia</taxon>
    </lineage>
</organism>
<dbReference type="STRING" id="688867.SAMN05660236_0200"/>
<dbReference type="EMBL" id="FUZU01000001">
    <property type="protein sequence ID" value="SKC40596.1"/>
    <property type="molecule type" value="Genomic_DNA"/>
</dbReference>
<keyword evidence="3" id="KW-1185">Reference proteome</keyword>
<accession>A0A1T5IN51</accession>
<dbReference type="InterPro" id="IPR011990">
    <property type="entry name" value="TPR-like_helical_dom_sf"/>
</dbReference>
<feature type="signal peptide" evidence="1">
    <location>
        <begin position="1"/>
        <end position="27"/>
    </location>
</feature>
<evidence type="ECO:0000256" key="1">
    <source>
        <dbReference type="SAM" id="SignalP"/>
    </source>
</evidence>
<evidence type="ECO:0000313" key="3">
    <source>
        <dbReference type="Proteomes" id="UP000190961"/>
    </source>
</evidence>
<dbReference type="AlphaFoldDB" id="A0A1T5IN51"/>
<gene>
    <name evidence="2" type="ORF">SAMN05660236_0200</name>
</gene>
<evidence type="ECO:0000313" key="2">
    <source>
        <dbReference type="EMBL" id="SKC40596.1"/>
    </source>
</evidence>
<sequence length="518" mass="57419">MKRKILTYISLVFAGALITTSCTDDFADTNTDPTAYSPANYEPNYLLTASQLMYTGSSDNAYETWRGNLIYSSTMMQQLATGIGYWAGDKYILNPDYAAAYWDKAYPDQVKPAVELVQFTKDNEKYKNLHQIGRIMRAMILARITDLYGDVPYFDAGMGYYSKNYFPVYDKQEDIYADLLKEIEEATNLLDVNADAPIGDIIYEGDIEKWKRFGNTLLLRTAMRLTKVAPETAKQYVTKVLGKTMQSNDDNAIVRHDATGSWTTQNRNSIVLLKGPENQNVKLSQSYIDFLKNNDDPRLEVIAVTNPTFDPSGNAIGGNADPAAQKGMPNGYDLGGVRPISGAPGYTSIADYSSLSPSLLSLDGPTFILTYAESELLLADAAQRWGLGGDAEEHYNNGVKAGITYFSQYPNVGSLEAAADEYLADHPYVAANGLEMINTQFWAATLLNGYEAWFNWRRTGFPNLTPVNYPGNATGGNIPRRFPYPISEANNNPINYKAAHDAVSGGDNLSGRVWWDKE</sequence>
<keyword evidence="1" id="KW-0732">Signal</keyword>
<dbReference type="Pfam" id="PF12771">
    <property type="entry name" value="SusD-like_2"/>
    <property type="match status" value="1"/>
</dbReference>
<dbReference type="Proteomes" id="UP000190961">
    <property type="component" value="Unassembled WGS sequence"/>
</dbReference>
<dbReference type="SUPFAM" id="SSF48452">
    <property type="entry name" value="TPR-like"/>
    <property type="match status" value="1"/>
</dbReference>
<protein>
    <submittedName>
        <fullName evidence="2">Starch-binding associating with outer membrane</fullName>
    </submittedName>
</protein>
<name>A0A1T5IN51_9BACT</name>
<dbReference type="InterPro" id="IPR041662">
    <property type="entry name" value="SusD-like_2"/>
</dbReference>